<proteinExistence type="predicted"/>
<name>A0A1J6KC49_NICAT</name>
<dbReference type="Gramene" id="OIT20395">
    <property type="protein sequence ID" value="OIT20395"/>
    <property type="gene ID" value="A4A49_42898"/>
</dbReference>
<dbReference type="AlphaFoldDB" id="A0A1J6KC49"/>
<gene>
    <name evidence="1" type="ORF">A4A49_42898</name>
</gene>
<sequence>MLEAAFPDVLEACSLALLSVNSASSLELALSKKSSLLKSRSPSSSLPVSSKSFPLAVAATILALICSRNLLLLSTISCSSPPENKDTYFSFLGKNRTYSRR</sequence>
<keyword evidence="2" id="KW-1185">Reference proteome</keyword>
<evidence type="ECO:0000313" key="2">
    <source>
        <dbReference type="Proteomes" id="UP000187609"/>
    </source>
</evidence>
<protein>
    <submittedName>
        <fullName evidence="1">Uncharacterized protein</fullName>
    </submittedName>
</protein>
<accession>A0A1J6KC49</accession>
<evidence type="ECO:0000313" key="1">
    <source>
        <dbReference type="EMBL" id="OIT20395.1"/>
    </source>
</evidence>
<dbReference type="EMBL" id="MJEQ01005360">
    <property type="protein sequence ID" value="OIT20395.1"/>
    <property type="molecule type" value="Genomic_DNA"/>
</dbReference>
<dbReference type="Proteomes" id="UP000187609">
    <property type="component" value="Unassembled WGS sequence"/>
</dbReference>
<reference evidence="1" key="1">
    <citation type="submission" date="2016-11" db="EMBL/GenBank/DDBJ databases">
        <title>The genome of Nicotiana attenuata.</title>
        <authorList>
            <person name="Xu S."/>
            <person name="Brockmoeller T."/>
            <person name="Gaquerel E."/>
            <person name="Navarro A."/>
            <person name="Kuhl H."/>
            <person name="Gase K."/>
            <person name="Ling Z."/>
            <person name="Zhou W."/>
            <person name="Kreitzer C."/>
            <person name="Stanke M."/>
            <person name="Tang H."/>
            <person name="Lyons E."/>
            <person name="Pandey P."/>
            <person name="Pandey S.P."/>
            <person name="Timmermann B."/>
            <person name="Baldwin I.T."/>
        </authorList>
    </citation>
    <scope>NUCLEOTIDE SEQUENCE [LARGE SCALE GENOMIC DNA]</scope>
    <source>
        <strain evidence="1">UT</strain>
    </source>
</reference>
<organism evidence="1 2">
    <name type="scientific">Nicotiana attenuata</name>
    <name type="common">Coyote tobacco</name>
    <dbReference type="NCBI Taxonomy" id="49451"/>
    <lineage>
        <taxon>Eukaryota</taxon>
        <taxon>Viridiplantae</taxon>
        <taxon>Streptophyta</taxon>
        <taxon>Embryophyta</taxon>
        <taxon>Tracheophyta</taxon>
        <taxon>Spermatophyta</taxon>
        <taxon>Magnoliopsida</taxon>
        <taxon>eudicotyledons</taxon>
        <taxon>Gunneridae</taxon>
        <taxon>Pentapetalae</taxon>
        <taxon>asterids</taxon>
        <taxon>lamiids</taxon>
        <taxon>Solanales</taxon>
        <taxon>Solanaceae</taxon>
        <taxon>Nicotianoideae</taxon>
        <taxon>Nicotianeae</taxon>
        <taxon>Nicotiana</taxon>
    </lineage>
</organism>
<comment type="caution">
    <text evidence="1">The sequence shown here is derived from an EMBL/GenBank/DDBJ whole genome shotgun (WGS) entry which is preliminary data.</text>
</comment>